<dbReference type="PANTHER" id="PTHR31479:SF2">
    <property type="entry name" value="ALPHA_BETA-HYDROLASES SUPERFAMILY PROTEIN"/>
    <property type="match status" value="1"/>
</dbReference>
<comment type="caution">
    <text evidence="3">The sequence shown here is derived from an EMBL/GenBank/DDBJ whole genome shotgun (WGS) entry which is preliminary data.</text>
</comment>
<dbReference type="EMBL" id="NBSK02000003">
    <property type="protein sequence ID" value="KAJ0217732.1"/>
    <property type="molecule type" value="Genomic_DNA"/>
</dbReference>
<accession>A0A9R1W0Y8</accession>
<name>A0A9R1W0Y8_LACSA</name>
<proteinExistence type="predicted"/>
<dbReference type="Gene3D" id="3.40.50.1820">
    <property type="entry name" value="alpha/beta hydrolase"/>
    <property type="match status" value="1"/>
</dbReference>
<dbReference type="InterPro" id="IPR029058">
    <property type="entry name" value="AB_hydrolase_fold"/>
</dbReference>
<evidence type="ECO:0000313" key="3">
    <source>
        <dbReference type="EMBL" id="KAJ0217732.1"/>
    </source>
</evidence>
<keyword evidence="4" id="KW-1185">Reference proteome</keyword>
<evidence type="ECO:0000313" key="4">
    <source>
        <dbReference type="Proteomes" id="UP000235145"/>
    </source>
</evidence>
<gene>
    <name evidence="3" type="ORF">LSAT_V11C300105830</name>
</gene>
<organism evidence="3 4">
    <name type="scientific">Lactuca sativa</name>
    <name type="common">Garden lettuce</name>
    <dbReference type="NCBI Taxonomy" id="4236"/>
    <lineage>
        <taxon>Eukaryota</taxon>
        <taxon>Viridiplantae</taxon>
        <taxon>Streptophyta</taxon>
        <taxon>Embryophyta</taxon>
        <taxon>Tracheophyta</taxon>
        <taxon>Spermatophyta</taxon>
        <taxon>Magnoliopsida</taxon>
        <taxon>eudicotyledons</taxon>
        <taxon>Gunneridae</taxon>
        <taxon>Pentapetalae</taxon>
        <taxon>asterids</taxon>
        <taxon>campanulids</taxon>
        <taxon>Asterales</taxon>
        <taxon>Asteraceae</taxon>
        <taxon>Cichorioideae</taxon>
        <taxon>Cichorieae</taxon>
        <taxon>Lactucinae</taxon>
        <taxon>Lactuca</taxon>
    </lineage>
</organism>
<evidence type="ECO:0000256" key="1">
    <source>
        <dbReference type="ARBA" id="ARBA00022801"/>
    </source>
</evidence>
<reference evidence="3 4" key="1">
    <citation type="journal article" date="2017" name="Nat. Commun.">
        <title>Genome assembly with in vitro proximity ligation data and whole-genome triplication in lettuce.</title>
        <authorList>
            <person name="Reyes-Chin-Wo S."/>
            <person name="Wang Z."/>
            <person name="Yang X."/>
            <person name="Kozik A."/>
            <person name="Arikit S."/>
            <person name="Song C."/>
            <person name="Xia L."/>
            <person name="Froenicke L."/>
            <person name="Lavelle D.O."/>
            <person name="Truco M.J."/>
            <person name="Xia R."/>
            <person name="Zhu S."/>
            <person name="Xu C."/>
            <person name="Xu H."/>
            <person name="Xu X."/>
            <person name="Cox K."/>
            <person name="Korf I."/>
            <person name="Meyers B.C."/>
            <person name="Michelmore R.W."/>
        </authorList>
    </citation>
    <scope>NUCLEOTIDE SEQUENCE [LARGE SCALE GENOMIC DNA]</scope>
    <source>
        <strain evidence="4">cv. Salinas</strain>
        <tissue evidence="3">Seedlings</tissue>
    </source>
</reference>
<keyword evidence="1" id="KW-0378">Hydrolase</keyword>
<evidence type="ECO:0000259" key="2">
    <source>
        <dbReference type="Pfam" id="PF01764"/>
    </source>
</evidence>
<dbReference type="Proteomes" id="UP000235145">
    <property type="component" value="Unassembled WGS sequence"/>
</dbReference>
<protein>
    <recommendedName>
        <fullName evidence="2">Fungal lipase-type domain-containing protein</fullName>
    </recommendedName>
</protein>
<dbReference type="GO" id="GO:0016787">
    <property type="term" value="F:hydrolase activity"/>
    <property type="evidence" value="ECO:0007669"/>
    <property type="project" value="UniProtKB-KW"/>
</dbReference>
<dbReference type="Pfam" id="PF01764">
    <property type="entry name" value="Lipase_3"/>
    <property type="match status" value="1"/>
</dbReference>
<feature type="domain" description="Fungal lipase-type" evidence="2">
    <location>
        <begin position="241"/>
        <end position="282"/>
    </location>
</feature>
<dbReference type="GO" id="GO:0006629">
    <property type="term" value="P:lipid metabolic process"/>
    <property type="evidence" value="ECO:0007669"/>
    <property type="project" value="InterPro"/>
</dbReference>
<sequence length="440" mass="49662">MSLTFKPAFNLRTFLPISHFPRTHITTDTDRRQQHHYFENNPALPSSIFHRRWISIDAVNIQTHSTTKRFDAMPGPPPVGTFSSTSVCVNQEHTTKESIDLMMAPERDNFEVSGPLHLTTIDWTDVDHRRSVAASMVQGVYVMQRDLQENRQGSEALAPPWWNFFHFELHSHLIDDADSSIFGAIYKSKPNPSSTPSTPSHIIAFRGTVTKGDAFSRDLQLDLHFVQNVLHQSSRFQIAIQAVRNLVASGNQNFWLTGHSLGSAMAMLAGKNMVKNGIFLESHLFNPPFVSAPIENIKNKKVKHGLRIASSFVTAGLAVAVKIKNNNQQRNIPFADLAAWVPCLYVNPGDHICSEYIGYFRHRRKMEKMGVGVVERLASQHSIGGIFMDAIGKESHDPLHLLPSANLTVNLSRARDLKEAHGVHQWWRHDQQLESRTYRG</sequence>
<dbReference type="PANTHER" id="PTHR31479">
    <property type="entry name" value="ALPHA/BETA-HYDROLASES SUPERFAMILY PROTEIN"/>
    <property type="match status" value="1"/>
</dbReference>
<dbReference type="AlphaFoldDB" id="A0A9R1W0Y8"/>
<dbReference type="InterPro" id="IPR002921">
    <property type="entry name" value="Fungal_lipase-type"/>
</dbReference>
<dbReference type="SUPFAM" id="SSF53474">
    <property type="entry name" value="alpha/beta-Hydrolases"/>
    <property type="match status" value="1"/>
</dbReference>